<dbReference type="Pfam" id="PF06812">
    <property type="entry name" value="ImpA_N"/>
    <property type="match status" value="1"/>
</dbReference>
<proteinExistence type="predicted"/>
<organism evidence="3 4">
    <name type="scientific">Ascidiaceihabitans donghaensis</name>
    <dbReference type="NCBI Taxonomy" id="1510460"/>
    <lineage>
        <taxon>Bacteria</taxon>
        <taxon>Pseudomonadati</taxon>
        <taxon>Pseudomonadota</taxon>
        <taxon>Alphaproteobacteria</taxon>
        <taxon>Rhodobacterales</taxon>
        <taxon>Paracoccaceae</taxon>
        <taxon>Ascidiaceihabitans</taxon>
    </lineage>
</organism>
<protein>
    <recommendedName>
        <fullName evidence="2">ImpA N-terminal domain-containing protein</fullName>
    </recommendedName>
</protein>
<evidence type="ECO:0000313" key="4">
    <source>
        <dbReference type="Proteomes" id="UP000244880"/>
    </source>
</evidence>
<feature type="domain" description="ImpA N-terminal" evidence="2">
    <location>
        <begin position="8"/>
        <end position="138"/>
    </location>
</feature>
<dbReference type="PANTHER" id="PTHR37951:SF1">
    <property type="entry name" value="TYPE VI SECRETION SYSTEM COMPONENT TSSA1"/>
    <property type="match status" value="1"/>
</dbReference>
<name>A0A2R8BPJ5_9RHOB</name>
<keyword evidence="4" id="KW-1185">Reference proteome</keyword>
<reference evidence="3 4" key="1">
    <citation type="submission" date="2018-03" db="EMBL/GenBank/DDBJ databases">
        <authorList>
            <person name="Keele B.F."/>
        </authorList>
    </citation>
    <scope>NUCLEOTIDE SEQUENCE [LARGE SCALE GENOMIC DNA]</scope>
    <source>
        <strain evidence="3 4">CECT 8599</strain>
    </source>
</reference>
<feature type="region of interest" description="Disordered" evidence="1">
    <location>
        <begin position="272"/>
        <end position="303"/>
    </location>
</feature>
<dbReference type="InterPro" id="IPR017740">
    <property type="entry name" value="TssA-like"/>
</dbReference>
<feature type="compositionally biased region" description="Low complexity" evidence="1">
    <location>
        <begin position="272"/>
        <end position="294"/>
    </location>
</feature>
<dbReference type="OrthoDB" id="9771118at2"/>
<accession>A0A2R8BPJ5</accession>
<dbReference type="EMBL" id="OMOR01000003">
    <property type="protein sequence ID" value="SPH27496.1"/>
    <property type="molecule type" value="Genomic_DNA"/>
</dbReference>
<gene>
    <name evidence="3" type="ORF">ASD8599_03962</name>
</gene>
<evidence type="ECO:0000313" key="3">
    <source>
        <dbReference type="EMBL" id="SPH27496.1"/>
    </source>
</evidence>
<evidence type="ECO:0000259" key="2">
    <source>
        <dbReference type="Pfam" id="PF06812"/>
    </source>
</evidence>
<sequence length="462" mass="49648">MSFEWLTQPIHPDEPCGLDLDLEGDDDYIDYLDDVDIRLPSIYAKKVFGGEKGETAQFEVFKPSSVKIKQERKAVEDLLQNTRDIRLLVYLAQWEILAGELEGFMEAVEAIAALIEAFGPDVHPALTADPNDRKLALEALTKSDTVLQPMQHVSLTGADDVTYRLYQVATQAVTARGGEESADAGRIMSDIGSASEVEDTHAFLTRTAQALHKIMVLSKKAPEGAFTPKLEGLFRIIADIQGLIRSGRADLQVWSAEDAGDMDDSADDAIANEDAGAAGDDPATGDAPAATKATSVADAPAAGSITTQPEARVTLRAIETYLARFEPSSAALLLVTQSRLLIGRPLIEALETLLPGEANKAVIDFGPGTGFALNMDKLRTLASEGLGAVSTADDPSQPDPTPPVLNNRADVAAQLRAVEDFFRRNEPTSPIPLLLVRARVYLDKDFEAIVADLIPKQVSTGD</sequence>
<evidence type="ECO:0000256" key="1">
    <source>
        <dbReference type="SAM" id="MobiDB-lite"/>
    </source>
</evidence>
<dbReference type="PANTHER" id="PTHR37951">
    <property type="entry name" value="CYTOPLASMIC PROTEIN-RELATED"/>
    <property type="match status" value="1"/>
</dbReference>
<dbReference type="AlphaFoldDB" id="A0A2R8BPJ5"/>
<dbReference type="RefSeq" id="WP_108830439.1">
    <property type="nucleotide sequence ID" value="NZ_OMOR01000003.1"/>
</dbReference>
<dbReference type="InterPro" id="IPR010657">
    <property type="entry name" value="ImpA_N"/>
</dbReference>
<dbReference type="Proteomes" id="UP000244880">
    <property type="component" value="Unassembled WGS sequence"/>
</dbReference>